<evidence type="ECO:0000256" key="9">
    <source>
        <dbReference type="ARBA" id="ARBA00023001"/>
    </source>
</evidence>
<dbReference type="Gene3D" id="3.40.50.1700">
    <property type="entry name" value="Glycoside hydrolase family 3 C-terminal domain"/>
    <property type="match status" value="1"/>
</dbReference>
<dbReference type="InterPro" id="IPR017853">
    <property type="entry name" value="GH"/>
</dbReference>
<dbReference type="PANTHER" id="PTHR42715:SF5">
    <property type="entry name" value="BETA-GLUCOSIDASE M-RELATED"/>
    <property type="match status" value="1"/>
</dbReference>
<keyword evidence="10" id="KW-0325">Glycoprotein</keyword>
<dbReference type="FunFam" id="2.60.40.10:FF:000757">
    <property type="entry name" value="Beta-glucosidase G"/>
    <property type="match status" value="1"/>
</dbReference>
<evidence type="ECO:0000256" key="11">
    <source>
        <dbReference type="ARBA" id="ARBA00023277"/>
    </source>
</evidence>
<dbReference type="PRINTS" id="PR00133">
    <property type="entry name" value="GLHYDRLASE3"/>
</dbReference>
<organism evidence="20 21">
    <name type="scientific">Tolypocladium paradoxum</name>
    <dbReference type="NCBI Taxonomy" id="94208"/>
    <lineage>
        <taxon>Eukaryota</taxon>
        <taxon>Fungi</taxon>
        <taxon>Dikarya</taxon>
        <taxon>Ascomycota</taxon>
        <taxon>Pezizomycotina</taxon>
        <taxon>Sordariomycetes</taxon>
        <taxon>Hypocreomycetidae</taxon>
        <taxon>Hypocreales</taxon>
        <taxon>Ophiocordycipitaceae</taxon>
        <taxon>Tolypocladium</taxon>
    </lineage>
</organism>
<gene>
    <name evidence="20" type="ORF">TPAR_06721</name>
</gene>
<keyword evidence="21" id="KW-1185">Reference proteome</keyword>
<keyword evidence="8" id="KW-0378">Hydrolase</keyword>
<name>A0A2S4KSB1_9HYPO</name>
<dbReference type="Pfam" id="PF14310">
    <property type="entry name" value="Fn3-like"/>
    <property type="match status" value="1"/>
</dbReference>
<dbReference type="InterPro" id="IPR050288">
    <property type="entry name" value="Cellulose_deg_GH3"/>
</dbReference>
<dbReference type="FunFam" id="3.20.20.300:FF:000002">
    <property type="entry name" value="Probable beta-glucosidase"/>
    <property type="match status" value="1"/>
</dbReference>
<dbReference type="GO" id="GO:0030245">
    <property type="term" value="P:cellulose catabolic process"/>
    <property type="evidence" value="ECO:0007669"/>
    <property type="project" value="UniProtKB-KW"/>
</dbReference>
<evidence type="ECO:0000313" key="20">
    <source>
        <dbReference type="EMBL" id="POR33093.1"/>
    </source>
</evidence>
<evidence type="ECO:0000256" key="3">
    <source>
        <dbReference type="ARBA" id="ARBA00004987"/>
    </source>
</evidence>
<feature type="domain" description="Fibronectin type III-like" evidence="19">
    <location>
        <begin position="738"/>
        <end position="804"/>
    </location>
</feature>
<keyword evidence="7 18" id="KW-0732">Signal</keyword>
<evidence type="ECO:0000256" key="8">
    <source>
        <dbReference type="ARBA" id="ARBA00022801"/>
    </source>
</evidence>
<dbReference type="InterPro" id="IPR013783">
    <property type="entry name" value="Ig-like_fold"/>
</dbReference>
<dbReference type="SUPFAM" id="SSF51445">
    <property type="entry name" value="(Trans)glycosidases"/>
    <property type="match status" value="1"/>
</dbReference>
<keyword evidence="11" id="KW-0119">Carbohydrate metabolism</keyword>
<dbReference type="Proteomes" id="UP000237481">
    <property type="component" value="Unassembled WGS sequence"/>
</dbReference>
<evidence type="ECO:0000256" key="5">
    <source>
        <dbReference type="ARBA" id="ARBA00012744"/>
    </source>
</evidence>
<comment type="subcellular location">
    <subcellularLocation>
        <location evidence="2">Secreted</location>
    </subcellularLocation>
</comment>
<evidence type="ECO:0000256" key="12">
    <source>
        <dbReference type="ARBA" id="ARBA00023295"/>
    </source>
</evidence>
<dbReference type="InterPro" id="IPR026891">
    <property type="entry name" value="Fn3-like"/>
</dbReference>
<keyword evidence="13" id="KW-0624">Polysaccharide degradation</keyword>
<dbReference type="InterPro" id="IPR001764">
    <property type="entry name" value="Glyco_hydro_3_N"/>
</dbReference>
<evidence type="ECO:0000256" key="7">
    <source>
        <dbReference type="ARBA" id="ARBA00022729"/>
    </source>
</evidence>
<evidence type="ECO:0000256" key="2">
    <source>
        <dbReference type="ARBA" id="ARBA00004613"/>
    </source>
</evidence>
<evidence type="ECO:0000256" key="17">
    <source>
        <dbReference type="ARBA" id="ARBA00083611"/>
    </source>
</evidence>
<dbReference type="EC" id="3.2.1.21" evidence="5"/>
<keyword evidence="6" id="KW-0964">Secreted</keyword>
<evidence type="ECO:0000256" key="13">
    <source>
        <dbReference type="ARBA" id="ARBA00023326"/>
    </source>
</evidence>
<dbReference type="GO" id="GO:0008422">
    <property type="term" value="F:beta-glucosidase activity"/>
    <property type="evidence" value="ECO:0007669"/>
    <property type="project" value="UniProtKB-EC"/>
</dbReference>
<evidence type="ECO:0000256" key="18">
    <source>
        <dbReference type="SAM" id="SignalP"/>
    </source>
</evidence>
<keyword evidence="9" id="KW-0136">Cellulose degradation</keyword>
<evidence type="ECO:0000256" key="14">
    <source>
        <dbReference type="ARBA" id="ARBA00070030"/>
    </source>
</evidence>
<dbReference type="InterPro" id="IPR036881">
    <property type="entry name" value="Glyco_hydro_3_C_sf"/>
</dbReference>
<feature type="signal peptide" evidence="18">
    <location>
        <begin position="1"/>
        <end position="21"/>
    </location>
</feature>
<evidence type="ECO:0000313" key="21">
    <source>
        <dbReference type="Proteomes" id="UP000237481"/>
    </source>
</evidence>
<evidence type="ECO:0000256" key="1">
    <source>
        <dbReference type="ARBA" id="ARBA00000448"/>
    </source>
</evidence>
<dbReference type="Pfam" id="PF01915">
    <property type="entry name" value="Glyco_hydro_3_C"/>
    <property type="match status" value="1"/>
</dbReference>
<dbReference type="Gene3D" id="2.60.40.10">
    <property type="entry name" value="Immunoglobulins"/>
    <property type="match status" value="1"/>
</dbReference>
<evidence type="ECO:0000256" key="6">
    <source>
        <dbReference type="ARBA" id="ARBA00022525"/>
    </source>
</evidence>
<comment type="pathway">
    <text evidence="3">Glycan metabolism; cellulose degradation.</text>
</comment>
<sequence>MGLSFISVGMAVLAALPAAQAQEVITEDSYFFGQSPPVFPSPEISGIGTWATAYSKAKAMVAQMTLDEKVNLTAGYAAPNGCSGTIPAIKRLGFPGMCVSDAGQGLRSTDFVSSWPSGIHVGASWNKDLTHKRGMAMGGEFKRKGVNMLLGPVVGPLGRVVEGGRNWEERAGLTSAGFSVDPYLSGALVHETVAGVQGVGVITSTKHFIANEQETDRNPSQNNSAVSSNIDDVTMHELYLWPFQDALHAGSGNIMCSYERINNSYGCQNSKSLNGILKGELGFQSDQEQGFVVSDWFALHGGVDAALAGLDVAMPDGGIFWGANLTRSVTNGSVPEARVNDMATRLKEPVPLTDFRVIATWYQMGQDKAFPAPGVGMPANLSLPHDIVDARDPKDKPILSRGAVEGHVLVKNVNNALPLKRPKLLSVFGYSAKAPDQNNIGNSAFSAWALGLESGDGDKLFSELLAAFQGQNKAPVSPIAFNGTLLSGGGSGATSQSNFISPFQAIASRADVDNTQLFWDFYSPDPQVMGASDACLVMGNAFATEAVDRPGLRDDYTDGLILQVASRCANTIVILHNAGTRLVDQWIEHPNVTAVVFAHLPGQDSGKALVSLLYGDSNFSGKLPYTVAKNESDYGAVLHPDLPAGQFLKFPQSNFTEGVYVDYRHFDREAIEPRFEFGFGLSYTTFEYRSLKISPVATAKTAAYPTGPVVEGGQTDLWDVVARVSAEVTNTGRVDGAEVAQLYVGIPGAPARQLRGFEKPAIRAGKKAAVTFELTRRDLSVWDVVAQKWRLQSGSYGVYVGGSSRKLPLTGSLTVTVSR</sequence>
<comment type="catalytic activity">
    <reaction evidence="1">
        <text>Hydrolysis of terminal, non-reducing beta-D-glucosyl residues with release of beta-D-glucose.</text>
        <dbReference type="EC" id="3.2.1.21"/>
    </reaction>
</comment>
<dbReference type="STRING" id="94208.A0A2S4KSB1"/>
<dbReference type="Gene3D" id="3.20.20.300">
    <property type="entry name" value="Glycoside hydrolase, family 3, N-terminal domain"/>
    <property type="match status" value="1"/>
</dbReference>
<evidence type="ECO:0000256" key="10">
    <source>
        <dbReference type="ARBA" id="ARBA00023180"/>
    </source>
</evidence>
<dbReference type="OrthoDB" id="416222at2759"/>
<comment type="similarity">
    <text evidence="4">Belongs to the glycosyl hydrolase 3 family.</text>
</comment>
<dbReference type="SMART" id="SM01217">
    <property type="entry name" value="Fn3_like"/>
    <property type="match status" value="1"/>
</dbReference>
<evidence type="ECO:0000259" key="19">
    <source>
        <dbReference type="SMART" id="SM01217"/>
    </source>
</evidence>
<evidence type="ECO:0000256" key="15">
    <source>
        <dbReference type="ARBA" id="ARBA00078013"/>
    </source>
</evidence>
<dbReference type="PANTHER" id="PTHR42715">
    <property type="entry name" value="BETA-GLUCOSIDASE"/>
    <property type="match status" value="1"/>
</dbReference>
<dbReference type="InterPro" id="IPR036962">
    <property type="entry name" value="Glyco_hydro_3_N_sf"/>
</dbReference>
<dbReference type="AlphaFoldDB" id="A0A2S4KSB1"/>
<dbReference type="GO" id="GO:0005576">
    <property type="term" value="C:extracellular region"/>
    <property type="evidence" value="ECO:0007669"/>
    <property type="project" value="UniProtKB-SubCell"/>
</dbReference>
<dbReference type="InterPro" id="IPR002772">
    <property type="entry name" value="Glyco_hydro_3_C"/>
</dbReference>
<evidence type="ECO:0000256" key="16">
    <source>
        <dbReference type="ARBA" id="ARBA00083231"/>
    </source>
</evidence>
<reference evidence="20 21" key="1">
    <citation type="submission" date="2018-01" db="EMBL/GenBank/DDBJ databases">
        <title>Harnessing the power of phylogenomics to disentangle the directionality and signatures of interkingdom host jumping in the parasitic fungal genus Tolypocladium.</title>
        <authorList>
            <person name="Quandt C.A."/>
            <person name="Patterson W."/>
            <person name="Spatafora J.W."/>
        </authorList>
    </citation>
    <scope>NUCLEOTIDE SEQUENCE [LARGE SCALE GENOMIC DNA]</scope>
    <source>
        <strain evidence="20 21">NRBC 100945</strain>
    </source>
</reference>
<protein>
    <recommendedName>
        <fullName evidence="14">Beta-glucosidase cel3A</fullName>
        <ecNumber evidence="5">3.2.1.21</ecNumber>
    </recommendedName>
    <alternativeName>
        <fullName evidence="15">Beta-D-glucoside glucohydrolase cel3A</fullName>
    </alternativeName>
    <alternativeName>
        <fullName evidence="17">Cellobiase cel3A</fullName>
    </alternativeName>
    <alternativeName>
        <fullName evidence="16">Gentiobiase cel3A</fullName>
    </alternativeName>
</protein>
<dbReference type="SUPFAM" id="SSF52279">
    <property type="entry name" value="Beta-D-glucan exohydrolase, C-terminal domain"/>
    <property type="match status" value="1"/>
</dbReference>
<proteinExistence type="inferred from homology"/>
<accession>A0A2S4KSB1</accession>
<dbReference type="Pfam" id="PF00933">
    <property type="entry name" value="Glyco_hydro_3"/>
    <property type="match status" value="1"/>
</dbReference>
<evidence type="ECO:0000256" key="4">
    <source>
        <dbReference type="ARBA" id="ARBA00005336"/>
    </source>
</evidence>
<feature type="chain" id="PRO_5015758951" description="Beta-glucosidase cel3A" evidence="18">
    <location>
        <begin position="22"/>
        <end position="819"/>
    </location>
</feature>
<keyword evidence="12" id="KW-0326">Glycosidase</keyword>
<dbReference type="EMBL" id="PKSG01000748">
    <property type="protein sequence ID" value="POR33093.1"/>
    <property type="molecule type" value="Genomic_DNA"/>
</dbReference>
<comment type="caution">
    <text evidence="20">The sequence shown here is derived from an EMBL/GenBank/DDBJ whole genome shotgun (WGS) entry which is preliminary data.</text>
</comment>